<name>A0A5M8QNA5_9MICO</name>
<proteinExistence type="predicted"/>
<feature type="transmembrane region" description="Helical" evidence="1">
    <location>
        <begin position="55"/>
        <end position="79"/>
    </location>
</feature>
<reference evidence="2 3" key="1">
    <citation type="submission" date="2019-08" db="EMBL/GenBank/DDBJ databases">
        <title>Agrococcus lahaulensis sp. nov., isolated from a cold desert of the Indian Himalayas.</title>
        <authorList>
            <person name="Qu J.H."/>
        </authorList>
    </citation>
    <scope>NUCLEOTIDE SEQUENCE [LARGE SCALE GENOMIC DNA]</scope>
    <source>
        <strain evidence="2 3">NS18</strain>
    </source>
</reference>
<comment type="caution">
    <text evidence="2">The sequence shown here is derived from an EMBL/GenBank/DDBJ whole genome shotgun (WGS) entry which is preliminary data.</text>
</comment>
<dbReference type="AlphaFoldDB" id="A0A5M8QNA5"/>
<dbReference type="EMBL" id="VOIR01000011">
    <property type="protein sequence ID" value="KAA6436474.1"/>
    <property type="molecule type" value="Genomic_DNA"/>
</dbReference>
<protein>
    <recommendedName>
        <fullName evidence="4">PH domain-containing protein</fullName>
    </recommendedName>
</protein>
<sequence length="188" mass="19547">MARTADAAIEELERSGQVVVRAVVGGIAAAVVGALVFAAIGALLIAGWVSEPSWAAVPAALLGAVALGFFGLLGVPVLVARWATASRAVVLTADGAMLGGGSRVQWAHVRSARLETLLGQRFAVLLPREEHAADQLRALPLPARLGALLNGRLLREPAPVALPAQLELPPAELLRVVQRARRLGGHLR</sequence>
<organism evidence="2 3">
    <name type="scientific">Agrococcus sediminis</name>
    <dbReference type="NCBI Taxonomy" id="2599924"/>
    <lineage>
        <taxon>Bacteria</taxon>
        <taxon>Bacillati</taxon>
        <taxon>Actinomycetota</taxon>
        <taxon>Actinomycetes</taxon>
        <taxon>Micrococcales</taxon>
        <taxon>Microbacteriaceae</taxon>
        <taxon>Agrococcus</taxon>
    </lineage>
</organism>
<evidence type="ECO:0000256" key="1">
    <source>
        <dbReference type="SAM" id="Phobius"/>
    </source>
</evidence>
<keyword evidence="1" id="KW-0472">Membrane</keyword>
<evidence type="ECO:0008006" key="4">
    <source>
        <dbReference type="Google" id="ProtNLM"/>
    </source>
</evidence>
<accession>A0A5M8QNA5</accession>
<keyword evidence="1" id="KW-0812">Transmembrane</keyword>
<gene>
    <name evidence="2" type="ORF">FQ330_03480</name>
</gene>
<evidence type="ECO:0000313" key="3">
    <source>
        <dbReference type="Proteomes" id="UP000323221"/>
    </source>
</evidence>
<keyword evidence="1" id="KW-1133">Transmembrane helix</keyword>
<evidence type="ECO:0000313" key="2">
    <source>
        <dbReference type="EMBL" id="KAA6436474.1"/>
    </source>
</evidence>
<keyword evidence="3" id="KW-1185">Reference proteome</keyword>
<feature type="transmembrane region" description="Helical" evidence="1">
    <location>
        <begin position="22"/>
        <end position="49"/>
    </location>
</feature>
<dbReference type="Proteomes" id="UP000323221">
    <property type="component" value="Unassembled WGS sequence"/>
</dbReference>
<dbReference type="RefSeq" id="WP_146355261.1">
    <property type="nucleotide sequence ID" value="NZ_VOIR01000011.1"/>
</dbReference>